<evidence type="ECO:0000256" key="6">
    <source>
        <dbReference type="ARBA" id="ARBA00020653"/>
    </source>
</evidence>
<evidence type="ECO:0000256" key="7">
    <source>
        <dbReference type="ARBA" id="ARBA00022605"/>
    </source>
</evidence>
<dbReference type="RefSeq" id="WP_170066171.1">
    <property type="nucleotide sequence ID" value="NZ_CP136419.1"/>
</dbReference>
<evidence type="ECO:0000256" key="13">
    <source>
        <dbReference type="ARBA" id="ARBA00025634"/>
    </source>
</evidence>
<dbReference type="EC" id="4.1.3.27" evidence="5 15"/>
<evidence type="ECO:0000256" key="15">
    <source>
        <dbReference type="RuleBase" id="RU364045"/>
    </source>
</evidence>
<dbReference type="InterPro" id="IPR015890">
    <property type="entry name" value="Chorismate_C"/>
</dbReference>
<evidence type="ECO:0000256" key="9">
    <source>
        <dbReference type="ARBA" id="ARBA00022822"/>
    </source>
</evidence>
<dbReference type="AlphaFoldDB" id="A0A2T0AVJ7"/>
<comment type="pathway">
    <text evidence="2 15">Amino-acid biosynthesis; L-tryptophan biosynthesis; L-tryptophan from chorismate: step 1/5.</text>
</comment>
<evidence type="ECO:0000313" key="18">
    <source>
        <dbReference type="EMBL" id="PRR74698.1"/>
    </source>
</evidence>
<reference evidence="18 19" key="1">
    <citation type="submission" date="2018-03" db="EMBL/GenBank/DDBJ databases">
        <title>Genome sequence of Moorella humiferrea DSM 23265.</title>
        <authorList>
            <person name="Poehlein A."/>
            <person name="Daniel R."/>
        </authorList>
    </citation>
    <scope>NUCLEOTIDE SEQUENCE [LARGE SCALE GENOMIC DNA]</scope>
    <source>
        <strain evidence="18 19">DSM 23265</strain>
    </source>
</reference>
<sequence length="496" mass="54884">MIIWPDRQTYLDLSISTRVPYIPVWTEILADTETPISLYLRLANKPHSFLLESIEGGERLGRYSLIGYDPLITFIIRAGRAYITAGRKTDLLPEKPLTALRRLLTRLSLPFNNSSRFSGGLVGYLGYDLVREIENLPQHTVDDLQLPDAYLTLHRTFLIYDHLRRTVRVACLGQGGEEAARSYEEAVAVINSLVKNLERPARIKGDKDKGVVSGGSWQANMTRKEFIAKVQRAKDYIAAGDIFQVVLSQRLNSPFHGDPLAVYRRLRVLNPSPYMFYLNLPGVQLVGSSPEMLVRVEGDRIDYSPIAGTRPRGRTPKEEQHLMQELLNDEKERAEHLMLLDLGRNDVGKVAVPGSIQVPRQMVVEYYSHVMHLVSSITARLAPDKKALDALLACFPAGTVTGAPKVRAMEIIAELEPTARGPYAGAVGYLSLNGNLDTCIAIRTIIFTGGRAFVQAGAGIVADSEPAAEYEETLNKARAMLQVLDAGRGDDCAASD</sequence>
<evidence type="ECO:0000256" key="1">
    <source>
        <dbReference type="ARBA" id="ARBA00001946"/>
    </source>
</evidence>
<evidence type="ECO:0000256" key="10">
    <source>
        <dbReference type="ARBA" id="ARBA00022842"/>
    </source>
</evidence>
<comment type="catalytic activity">
    <reaction evidence="14 15">
        <text>chorismate + L-glutamine = anthranilate + pyruvate + L-glutamate + H(+)</text>
        <dbReference type="Rhea" id="RHEA:21732"/>
        <dbReference type="ChEBI" id="CHEBI:15361"/>
        <dbReference type="ChEBI" id="CHEBI:15378"/>
        <dbReference type="ChEBI" id="CHEBI:16567"/>
        <dbReference type="ChEBI" id="CHEBI:29748"/>
        <dbReference type="ChEBI" id="CHEBI:29985"/>
        <dbReference type="ChEBI" id="CHEBI:58359"/>
        <dbReference type="EC" id="4.1.3.27"/>
    </reaction>
</comment>
<dbReference type="EMBL" id="PVXM01000007">
    <property type="protein sequence ID" value="PRR74698.1"/>
    <property type="molecule type" value="Genomic_DNA"/>
</dbReference>
<keyword evidence="7 15" id="KW-0028">Amino-acid biosynthesis</keyword>
<dbReference type="GO" id="GO:0004049">
    <property type="term" value="F:anthranilate synthase activity"/>
    <property type="evidence" value="ECO:0007669"/>
    <property type="project" value="UniProtKB-EC"/>
</dbReference>
<organism evidence="18 19">
    <name type="scientific">Neomoorella humiferrea</name>
    <dbReference type="NCBI Taxonomy" id="676965"/>
    <lineage>
        <taxon>Bacteria</taxon>
        <taxon>Bacillati</taxon>
        <taxon>Bacillota</taxon>
        <taxon>Clostridia</taxon>
        <taxon>Neomoorellales</taxon>
        <taxon>Neomoorellaceae</taxon>
        <taxon>Neomoorella</taxon>
    </lineage>
</organism>
<dbReference type="InterPro" id="IPR005256">
    <property type="entry name" value="Anth_synth_I_PabB"/>
</dbReference>
<proteinExistence type="inferred from homology"/>
<dbReference type="SUPFAM" id="SSF56322">
    <property type="entry name" value="ADC synthase"/>
    <property type="match status" value="1"/>
</dbReference>
<evidence type="ECO:0000256" key="11">
    <source>
        <dbReference type="ARBA" id="ARBA00023141"/>
    </source>
</evidence>
<dbReference type="InterPro" id="IPR019999">
    <property type="entry name" value="Anth_synth_I-like"/>
</dbReference>
<name>A0A2T0AVJ7_9FIRM</name>
<dbReference type="InterPro" id="IPR005801">
    <property type="entry name" value="ADC_synthase"/>
</dbReference>
<comment type="cofactor">
    <cofactor evidence="1 15">
        <name>Mg(2+)</name>
        <dbReference type="ChEBI" id="CHEBI:18420"/>
    </cofactor>
</comment>
<comment type="similarity">
    <text evidence="3 15">Belongs to the anthranilate synthase component I family.</text>
</comment>
<evidence type="ECO:0000256" key="2">
    <source>
        <dbReference type="ARBA" id="ARBA00004873"/>
    </source>
</evidence>
<evidence type="ECO:0000313" key="19">
    <source>
        <dbReference type="Proteomes" id="UP000238415"/>
    </source>
</evidence>
<accession>A0A2T0AVJ7</accession>
<dbReference type="GO" id="GO:0000162">
    <property type="term" value="P:L-tryptophan biosynthetic process"/>
    <property type="evidence" value="ECO:0007669"/>
    <property type="project" value="UniProtKB-UniPathway"/>
</dbReference>
<dbReference type="PANTHER" id="PTHR11236:SF48">
    <property type="entry name" value="ISOCHORISMATE SYNTHASE MENF"/>
    <property type="match status" value="1"/>
</dbReference>
<evidence type="ECO:0000256" key="8">
    <source>
        <dbReference type="ARBA" id="ARBA00022723"/>
    </source>
</evidence>
<dbReference type="Pfam" id="PF04715">
    <property type="entry name" value="Anth_synt_I_N"/>
    <property type="match status" value="1"/>
</dbReference>
<dbReference type="NCBIfam" id="TIGR00564">
    <property type="entry name" value="trpE_most"/>
    <property type="match status" value="1"/>
</dbReference>
<keyword evidence="12 15" id="KW-0456">Lyase</keyword>
<keyword evidence="11 15" id="KW-0057">Aromatic amino acid biosynthesis</keyword>
<evidence type="ECO:0000256" key="14">
    <source>
        <dbReference type="ARBA" id="ARBA00047683"/>
    </source>
</evidence>
<dbReference type="UniPathway" id="UPA00035">
    <property type="reaction ID" value="UER00040"/>
</dbReference>
<keyword evidence="9 15" id="KW-0822">Tryptophan biosynthesis</keyword>
<protein>
    <recommendedName>
        <fullName evidence="6 15">Anthranilate synthase component 1</fullName>
        <ecNumber evidence="5 15">4.1.3.27</ecNumber>
    </recommendedName>
</protein>
<feature type="domain" description="Anthranilate synthase component I N-terminal" evidence="17">
    <location>
        <begin position="31"/>
        <end position="168"/>
    </location>
</feature>
<feature type="domain" description="Chorismate-utilising enzyme C-terminal" evidence="16">
    <location>
        <begin position="223"/>
        <end position="476"/>
    </location>
</feature>
<keyword evidence="10 15" id="KW-0460">Magnesium</keyword>
<comment type="caution">
    <text evidence="18">The sequence shown here is derived from an EMBL/GenBank/DDBJ whole genome shotgun (WGS) entry which is preliminary data.</text>
</comment>
<gene>
    <name evidence="15 18" type="primary">trpE</name>
    <name evidence="18" type="ORF">MOHU_06790</name>
</gene>
<dbReference type="Proteomes" id="UP000238415">
    <property type="component" value="Unassembled WGS sequence"/>
</dbReference>
<evidence type="ECO:0000256" key="3">
    <source>
        <dbReference type="ARBA" id="ARBA00009562"/>
    </source>
</evidence>
<keyword evidence="19" id="KW-1185">Reference proteome</keyword>
<evidence type="ECO:0000259" key="16">
    <source>
        <dbReference type="Pfam" id="PF00425"/>
    </source>
</evidence>
<evidence type="ECO:0000256" key="5">
    <source>
        <dbReference type="ARBA" id="ARBA00012266"/>
    </source>
</evidence>
<dbReference type="PRINTS" id="PR00095">
    <property type="entry name" value="ANTSNTHASEI"/>
</dbReference>
<evidence type="ECO:0000256" key="12">
    <source>
        <dbReference type="ARBA" id="ARBA00023239"/>
    </source>
</evidence>
<dbReference type="GO" id="GO:0046872">
    <property type="term" value="F:metal ion binding"/>
    <property type="evidence" value="ECO:0007669"/>
    <property type="project" value="UniProtKB-KW"/>
</dbReference>
<comment type="subunit">
    <text evidence="4 15">Heterotetramer consisting of two non-identical subunits: a beta subunit (TrpG) and a large alpha subunit (TrpE).</text>
</comment>
<evidence type="ECO:0000259" key="17">
    <source>
        <dbReference type="Pfam" id="PF04715"/>
    </source>
</evidence>
<dbReference type="PANTHER" id="PTHR11236">
    <property type="entry name" value="AMINOBENZOATE/ANTHRANILATE SYNTHASE"/>
    <property type="match status" value="1"/>
</dbReference>
<dbReference type="InterPro" id="IPR006805">
    <property type="entry name" value="Anth_synth_I_N"/>
</dbReference>
<keyword evidence="8 15" id="KW-0479">Metal-binding</keyword>
<dbReference type="Gene3D" id="3.60.120.10">
    <property type="entry name" value="Anthranilate synthase"/>
    <property type="match status" value="1"/>
</dbReference>
<evidence type="ECO:0000256" key="4">
    <source>
        <dbReference type="ARBA" id="ARBA00011575"/>
    </source>
</evidence>
<comment type="function">
    <text evidence="13 15">Part of a heterotetrameric complex that catalyzes the two-step biosynthesis of anthranilate, an intermediate in the biosynthesis of L-tryptophan. In the first step, the glutamine-binding beta subunit (TrpG) of anthranilate synthase (AS) provides the glutamine amidotransferase activity which generates ammonia as a substrate that, along with chorismate, is used in the second step, catalyzed by the large alpha subunit of AS (TrpE) to produce anthranilate. In the absence of TrpG, TrpE can synthesize anthranilate directly from chorismate and high concentrations of ammonia.</text>
</comment>
<dbReference type="Pfam" id="PF00425">
    <property type="entry name" value="Chorismate_bind"/>
    <property type="match status" value="1"/>
</dbReference>